<keyword evidence="3" id="KW-1185">Reference proteome</keyword>
<sequence length="132" mass="14715">MSYPAWLLESDHIKRGYRQAGYHYYVRRNGEIVALRPLSMKGAHVKGYNGCSIGVCYEGGLSPAGIPTDTRTASQKRALIRLLRTLHLRFAYASIVGHRDLSPDRNGDGKISPDEWLKACPCFDAAKEYASL</sequence>
<comment type="caution">
    <text evidence="2">The sequence shown here is derived from an EMBL/GenBank/DDBJ whole genome shotgun (WGS) entry which is preliminary data.</text>
</comment>
<feature type="domain" description="EF-hand" evidence="1">
    <location>
        <begin position="104"/>
        <end position="126"/>
    </location>
</feature>
<dbReference type="Proteomes" id="UP001628220">
    <property type="component" value="Unassembled WGS sequence"/>
</dbReference>
<dbReference type="SUPFAM" id="SSF55846">
    <property type="entry name" value="N-acetylmuramoyl-L-alanine amidase-like"/>
    <property type="match status" value="1"/>
</dbReference>
<dbReference type="InterPro" id="IPR015510">
    <property type="entry name" value="PGRP"/>
</dbReference>
<dbReference type="Pfam" id="PF01510">
    <property type="entry name" value="Amidase_2"/>
    <property type="match status" value="1"/>
</dbReference>
<dbReference type="PROSITE" id="PS00018">
    <property type="entry name" value="EF_HAND_1"/>
    <property type="match status" value="1"/>
</dbReference>
<name>A0ABQ0E367_9PORP</name>
<evidence type="ECO:0000313" key="3">
    <source>
        <dbReference type="Proteomes" id="UP001628220"/>
    </source>
</evidence>
<dbReference type="PANTHER" id="PTHR11022">
    <property type="entry name" value="PEPTIDOGLYCAN RECOGNITION PROTEIN"/>
    <property type="match status" value="1"/>
</dbReference>
<evidence type="ECO:0000313" key="2">
    <source>
        <dbReference type="EMBL" id="GAB1252170.1"/>
    </source>
</evidence>
<dbReference type="InterPro" id="IPR002048">
    <property type="entry name" value="EF_hand_dom"/>
</dbReference>
<protein>
    <submittedName>
        <fullName evidence="2">N-acetylmuramoyl-L-alanine amidase</fullName>
    </submittedName>
</protein>
<dbReference type="PANTHER" id="PTHR11022:SF41">
    <property type="entry name" value="PEPTIDOGLYCAN-RECOGNITION PROTEIN LC-RELATED"/>
    <property type="match status" value="1"/>
</dbReference>
<reference evidence="2 3" key="1">
    <citation type="journal article" date="2025" name="Int. J. Syst. Evol. Microbiol.">
        <title>Desulfovibrio falkowii sp. nov., Porphyromonas miyakawae sp. nov., Mediterraneibacter flintii sp. nov. and Owariibacterium komagatae gen. nov., sp. nov., isolated from human faeces.</title>
        <authorList>
            <person name="Hamaguchi T."/>
            <person name="Ohara M."/>
            <person name="Hisatomi A."/>
            <person name="Sekiguchi K."/>
            <person name="Takeda J.I."/>
            <person name="Ueyama J."/>
            <person name="Ito M."/>
            <person name="Nishiwaki H."/>
            <person name="Ogi T."/>
            <person name="Hirayama M."/>
            <person name="Ohkuma M."/>
            <person name="Sakamoto M."/>
            <person name="Ohno K."/>
        </authorList>
    </citation>
    <scope>NUCLEOTIDE SEQUENCE [LARGE SCALE GENOMIC DNA]</scope>
    <source>
        <strain evidence="2 3">13CB11C</strain>
    </source>
</reference>
<dbReference type="InterPro" id="IPR036505">
    <property type="entry name" value="Amidase/PGRP_sf"/>
</dbReference>
<organism evidence="2 3">
    <name type="scientific">Porphyromonas miyakawae</name>
    <dbReference type="NCBI Taxonomy" id="3137470"/>
    <lineage>
        <taxon>Bacteria</taxon>
        <taxon>Pseudomonadati</taxon>
        <taxon>Bacteroidota</taxon>
        <taxon>Bacteroidia</taxon>
        <taxon>Bacteroidales</taxon>
        <taxon>Porphyromonadaceae</taxon>
        <taxon>Porphyromonas</taxon>
    </lineage>
</organism>
<dbReference type="InterPro" id="IPR018247">
    <property type="entry name" value="EF_Hand_1_Ca_BS"/>
</dbReference>
<accession>A0ABQ0E367</accession>
<dbReference type="InterPro" id="IPR002502">
    <property type="entry name" value="Amidase_domain"/>
</dbReference>
<dbReference type="PROSITE" id="PS50222">
    <property type="entry name" value="EF_HAND_2"/>
    <property type="match status" value="1"/>
</dbReference>
<dbReference type="CDD" id="cd06583">
    <property type="entry name" value="PGRP"/>
    <property type="match status" value="1"/>
</dbReference>
<gene>
    <name evidence="2" type="ORF">Tsumi_12760</name>
</gene>
<dbReference type="EMBL" id="BAAFSF010000004">
    <property type="protein sequence ID" value="GAB1252170.1"/>
    <property type="molecule type" value="Genomic_DNA"/>
</dbReference>
<dbReference type="Gene3D" id="3.40.80.10">
    <property type="entry name" value="Peptidoglycan recognition protein-like"/>
    <property type="match status" value="1"/>
</dbReference>
<evidence type="ECO:0000259" key="1">
    <source>
        <dbReference type="PROSITE" id="PS50222"/>
    </source>
</evidence>
<proteinExistence type="predicted"/>